<dbReference type="RefSeq" id="XP_007926571.1">
    <property type="nucleotide sequence ID" value="XM_007928380.1"/>
</dbReference>
<dbReference type="KEGG" id="pfj:MYCFIDRAFT_207760"/>
<evidence type="ECO:0000313" key="2">
    <source>
        <dbReference type="Proteomes" id="UP000016932"/>
    </source>
</evidence>
<name>M3AFE3_PSEFD</name>
<accession>M3AFE3</accession>
<evidence type="ECO:0000313" key="1">
    <source>
        <dbReference type="EMBL" id="EME83301.1"/>
    </source>
</evidence>
<dbReference type="HOGENOM" id="CLU_1396901_0_0_1"/>
<dbReference type="Proteomes" id="UP000016932">
    <property type="component" value="Unassembled WGS sequence"/>
</dbReference>
<reference evidence="1 2" key="1">
    <citation type="journal article" date="2012" name="PLoS Pathog.">
        <title>Diverse lifestyles and strategies of plant pathogenesis encoded in the genomes of eighteen Dothideomycetes fungi.</title>
        <authorList>
            <person name="Ohm R.A."/>
            <person name="Feau N."/>
            <person name="Henrissat B."/>
            <person name="Schoch C.L."/>
            <person name="Horwitz B.A."/>
            <person name="Barry K.W."/>
            <person name="Condon B.J."/>
            <person name="Copeland A.C."/>
            <person name="Dhillon B."/>
            <person name="Glaser F."/>
            <person name="Hesse C.N."/>
            <person name="Kosti I."/>
            <person name="LaButti K."/>
            <person name="Lindquist E.A."/>
            <person name="Lucas S."/>
            <person name="Salamov A.A."/>
            <person name="Bradshaw R.E."/>
            <person name="Ciuffetti L."/>
            <person name="Hamelin R.C."/>
            <person name="Kema G.H.J."/>
            <person name="Lawrence C."/>
            <person name="Scott J.A."/>
            <person name="Spatafora J.W."/>
            <person name="Turgeon B.G."/>
            <person name="de Wit P.J.G.M."/>
            <person name="Zhong S."/>
            <person name="Goodwin S.B."/>
            <person name="Grigoriev I.V."/>
        </authorList>
    </citation>
    <scope>NUCLEOTIDE SEQUENCE [LARGE SCALE GENOMIC DNA]</scope>
    <source>
        <strain evidence="1 2">CIRAD86</strain>
    </source>
</reference>
<protein>
    <submittedName>
        <fullName evidence="1">Uncharacterized protein</fullName>
    </submittedName>
</protein>
<dbReference type="EMBL" id="KB446558">
    <property type="protein sequence ID" value="EME83301.1"/>
    <property type="molecule type" value="Genomic_DNA"/>
</dbReference>
<dbReference type="VEuPathDB" id="FungiDB:MYCFIDRAFT_207760"/>
<organism evidence="1 2">
    <name type="scientific">Pseudocercospora fijiensis (strain CIRAD86)</name>
    <name type="common">Black leaf streak disease fungus</name>
    <name type="synonym">Mycosphaerella fijiensis</name>
    <dbReference type="NCBI Taxonomy" id="383855"/>
    <lineage>
        <taxon>Eukaryota</taxon>
        <taxon>Fungi</taxon>
        <taxon>Dikarya</taxon>
        <taxon>Ascomycota</taxon>
        <taxon>Pezizomycotina</taxon>
        <taxon>Dothideomycetes</taxon>
        <taxon>Dothideomycetidae</taxon>
        <taxon>Mycosphaerellales</taxon>
        <taxon>Mycosphaerellaceae</taxon>
        <taxon>Pseudocercospora</taxon>
    </lineage>
</organism>
<sequence>MTTKRGQSTKSYVLIEGEAKDCSFCGILTVDNECNKALALCEEEEDARMHVGGLQPGHSSAPLRGDEKPHRFEWRREAMLAYGPDTIADAKSITITLWRPVLRRMLESLICCMPVSRQHQERVEDEDRSKTLACIWSIQAPLSAKRQAASLDRSGHYLLVLNEKLHEVSVHYIPLSNRYLSTKRLIALQAIINAI</sequence>
<dbReference type="GeneID" id="19336616"/>
<proteinExistence type="predicted"/>
<dbReference type="AlphaFoldDB" id="M3AFE3"/>
<keyword evidence="2" id="KW-1185">Reference proteome</keyword>
<gene>
    <name evidence="1" type="ORF">MYCFIDRAFT_207760</name>
</gene>